<dbReference type="KEGG" id="uam:UABAM_00642"/>
<feature type="binding site" evidence="2">
    <location>
        <position position="295"/>
    </location>
    <ligand>
        <name>Zn(2+)</name>
        <dbReference type="ChEBI" id="CHEBI:29105"/>
        <note>catalytic</note>
    </ligand>
</feature>
<dbReference type="GO" id="GO:0006508">
    <property type="term" value="P:proteolysis"/>
    <property type="evidence" value="ECO:0007669"/>
    <property type="project" value="UniProtKB-UniRule"/>
</dbReference>
<dbReference type="CDD" id="cd06460">
    <property type="entry name" value="M32_Taq"/>
    <property type="match status" value="1"/>
</dbReference>
<comment type="cofactor">
    <cofactor evidence="2">
        <name>Zn(2+)</name>
        <dbReference type="ChEBI" id="CHEBI:29105"/>
    </cofactor>
    <text evidence="2">Binds 1 zinc ion per subunit.</text>
</comment>
<dbReference type="OrthoDB" id="9772308at2"/>
<dbReference type="AlphaFoldDB" id="A0A5S9F2B9"/>
<dbReference type="RefSeq" id="WP_151966548.1">
    <property type="nucleotide sequence ID" value="NZ_AP019860.1"/>
</dbReference>
<evidence type="ECO:0000313" key="4">
    <source>
        <dbReference type="EMBL" id="BBM82299.1"/>
    </source>
</evidence>
<comment type="similarity">
    <text evidence="1">Belongs to the peptidase M32 family.</text>
</comment>
<feature type="binding site" evidence="2">
    <location>
        <position position="269"/>
    </location>
    <ligand>
        <name>Zn(2+)</name>
        <dbReference type="ChEBI" id="CHEBI:29105"/>
        <note>catalytic</note>
    </ligand>
</feature>
<evidence type="ECO:0000256" key="2">
    <source>
        <dbReference type="PIRSR" id="PIRSR006615-1"/>
    </source>
</evidence>
<sequence>MSKFTELLNVLTEKHLLGSSVEVLWWDQETYLPENAFAFRGEQVSLLSKLKHERFTSKATGDIINRLYEELQSKPENFDHEQSVIIRCAHRDYTKLTKLPASFIAEQSQAISKSMSAWLKAREQKDFAIFAPHLEKVIELAIQKSRYIDSSQHPYDVALDEYEPGFTVNKLDVLFAGIKKALIPTLPKVLAHQNEQKSVTLTGCFDVEKQKQFVNEVLKDLGFDFSSGRMDLSVHPFAITLGPEDVRVTSRFNNTGIEGIYSSIHECGHGLYEQGLNKKYPGTGLAEATSIGVHESQSRFWEVFVGREKPFITRYLPRLQELFPHLKHLSEQDFYRAINHVNASPTRIGADEISYHLHITLRYEMERDLFNGDIKVKDVPEVWSGKIRDYLGVEVKDDLQGALQDIHWAQSLLGYFPTYTIGSMYAAQFLTTMYKEISDFDQNITSGNFHPLYNWLAKNIFSAGRSVNGPELIENVTGEEVSEKYLLGHLQRKWSDDMEVSCAG</sequence>
<accession>A0A5S9F2B9</accession>
<comment type="function">
    <text evidence="1">Broad specificity carboxypetidase that releases amino acids sequentially from the C-terminus, including neutral, aromatic, polar and basic residues.</text>
</comment>
<evidence type="ECO:0000256" key="3">
    <source>
        <dbReference type="PIRSR" id="PIRSR006615-2"/>
    </source>
</evidence>
<dbReference type="PROSITE" id="PS52034">
    <property type="entry name" value="PEPTIDASE_M32"/>
    <property type="match status" value="1"/>
</dbReference>
<keyword evidence="2" id="KW-0862">Zinc</keyword>
<dbReference type="Proteomes" id="UP000326354">
    <property type="component" value="Chromosome"/>
</dbReference>
<keyword evidence="1" id="KW-0482">Metalloprotease</keyword>
<dbReference type="Gene3D" id="1.10.1370.30">
    <property type="match status" value="1"/>
</dbReference>
<dbReference type="Pfam" id="PF02074">
    <property type="entry name" value="Peptidase_M32"/>
    <property type="match status" value="1"/>
</dbReference>
<evidence type="ECO:0000313" key="5">
    <source>
        <dbReference type="Proteomes" id="UP000326354"/>
    </source>
</evidence>
<keyword evidence="1" id="KW-0378">Hydrolase</keyword>
<proteinExistence type="inferred from homology"/>
<keyword evidence="1" id="KW-0645">Protease</keyword>
<dbReference type="PRINTS" id="PR00998">
    <property type="entry name" value="CRBOXYPTASET"/>
</dbReference>
<dbReference type="GO" id="GO:0004181">
    <property type="term" value="F:metallocarboxypeptidase activity"/>
    <property type="evidence" value="ECO:0007669"/>
    <property type="project" value="UniProtKB-UniRule"/>
</dbReference>
<dbReference type="PIRSF" id="PIRSF006615">
    <property type="entry name" value="Zn_crbxpep_Taq"/>
    <property type="match status" value="1"/>
</dbReference>
<dbReference type="PANTHER" id="PTHR34217:SF1">
    <property type="entry name" value="CARBOXYPEPTIDASE 1"/>
    <property type="match status" value="1"/>
</dbReference>
<dbReference type="EC" id="3.4.17.19" evidence="1"/>
<dbReference type="SUPFAM" id="SSF55486">
    <property type="entry name" value="Metalloproteases ('zincins'), catalytic domain"/>
    <property type="match status" value="1"/>
</dbReference>
<dbReference type="GO" id="GO:0046872">
    <property type="term" value="F:metal ion binding"/>
    <property type="evidence" value="ECO:0007669"/>
    <property type="project" value="UniProtKB-KW"/>
</dbReference>
<reference evidence="4 5" key="1">
    <citation type="submission" date="2019-08" db="EMBL/GenBank/DDBJ databases">
        <title>Complete genome sequence of Candidatus Uab amorphum.</title>
        <authorList>
            <person name="Shiratori T."/>
            <person name="Suzuki S."/>
            <person name="Kakizawa Y."/>
            <person name="Ishida K."/>
        </authorList>
    </citation>
    <scope>NUCLEOTIDE SEQUENCE [LARGE SCALE GENOMIC DNA]</scope>
    <source>
        <strain evidence="4 5">SRT547</strain>
    </source>
</reference>
<dbReference type="EMBL" id="AP019860">
    <property type="protein sequence ID" value="BBM82299.1"/>
    <property type="molecule type" value="Genomic_DNA"/>
</dbReference>
<feature type="binding site" evidence="2">
    <location>
        <position position="265"/>
    </location>
    <ligand>
        <name>Zn(2+)</name>
        <dbReference type="ChEBI" id="CHEBI:29105"/>
        <note>catalytic</note>
    </ligand>
</feature>
<organism evidence="4 5">
    <name type="scientific">Uabimicrobium amorphum</name>
    <dbReference type="NCBI Taxonomy" id="2596890"/>
    <lineage>
        <taxon>Bacteria</taxon>
        <taxon>Pseudomonadati</taxon>
        <taxon>Planctomycetota</taxon>
        <taxon>Candidatus Uabimicrobiia</taxon>
        <taxon>Candidatus Uabimicrobiales</taxon>
        <taxon>Candidatus Uabimicrobiaceae</taxon>
        <taxon>Candidatus Uabimicrobium</taxon>
    </lineage>
</organism>
<keyword evidence="5" id="KW-1185">Reference proteome</keyword>
<evidence type="ECO:0000256" key="1">
    <source>
        <dbReference type="PIRNR" id="PIRNR006615"/>
    </source>
</evidence>
<dbReference type="PANTHER" id="PTHR34217">
    <property type="entry name" value="METAL-DEPENDENT CARBOXYPEPTIDASE"/>
    <property type="match status" value="1"/>
</dbReference>
<keyword evidence="1 4" id="KW-0121">Carboxypeptidase</keyword>
<keyword evidence="1 2" id="KW-0479">Metal-binding</keyword>
<dbReference type="InterPro" id="IPR001333">
    <property type="entry name" value="Peptidase_M32_Taq"/>
</dbReference>
<feature type="active site" description="Proton donor/acceptor" evidence="3">
    <location>
        <position position="266"/>
    </location>
</feature>
<comment type="catalytic activity">
    <reaction evidence="1">
        <text>Release of a C-terminal amino acid with broad specificity, except for -Pro.</text>
        <dbReference type="EC" id="3.4.17.19"/>
    </reaction>
</comment>
<name>A0A5S9F2B9_UABAM</name>
<protein>
    <recommendedName>
        <fullName evidence="1">Metal-dependent carboxypeptidase</fullName>
        <ecNumber evidence="1">3.4.17.19</ecNumber>
    </recommendedName>
</protein>
<gene>
    <name evidence="4" type="ORF">UABAM_00642</name>
</gene>